<dbReference type="Gene3D" id="3.40.190.10">
    <property type="entry name" value="Periplasmic binding protein-like II"/>
    <property type="match status" value="1"/>
</dbReference>
<dbReference type="PIRSF" id="PIRSF017082">
    <property type="entry name" value="YflP"/>
    <property type="match status" value="1"/>
</dbReference>
<dbReference type="InterPro" id="IPR005064">
    <property type="entry name" value="BUG"/>
</dbReference>
<sequence length="329" mass="34105">MGSRHSRLSKGLFKGLFTAAALAAAALTATPSLAELKGLEIIAPASPGGGWDQHARTLQQVLQNQKLASGIQVANIPGAGGTIGLAQFVTAKKRSPAILVGGQIMLGAIVMNKSAVTLDQVAPLARLTGEYTAIVVPADSPIKSFADLLQKFKADPGSVSWGGGSAGGSDQILAGLIAKTVGVDPAKVNYVATAGGGELLASALGGHVTLGMGGYNEFAPQFQAGKLRAIAVSAPQRLAGSDTPTLKEQGVDLEFVNWRGVFAQTGAKPAEMKELQEAVAKAVASPEWQDILKQRGWIDQYQPADQFAAFLKEERARIEGTLKDIGLTK</sequence>
<dbReference type="EMBL" id="CP012406">
    <property type="protein sequence ID" value="ALG75263.1"/>
    <property type="molecule type" value="Genomic_DNA"/>
</dbReference>
<dbReference type="Gene3D" id="3.40.190.150">
    <property type="entry name" value="Bordetella uptake gene, domain 1"/>
    <property type="match status" value="1"/>
</dbReference>
<keyword evidence="4" id="KW-1185">Reference proteome</keyword>
<organism evidence="3 4">
    <name type="scientific">Azospirillum thiophilum</name>
    <dbReference type="NCBI Taxonomy" id="528244"/>
    <lineage>
        <taxon>Bacteria</taxon>
        <taxon>Pseudomonadati</taxon>
        <taxon>Pseudomonadota</taxon>
        <taxon>Alphaproteobacteria</taxon>
        <taxon>Rhodospirillales</taxon>
        <taxon>Azospirillaceae</taxon>
        <taxon>Azospirillum</taxon>
    </lineage>
</organism>
<dbReference type="RefSeq" id="WP_045585211.1">
    <property type="nucleotide sequence ID" value="NZ_CP012406.1"/>
</dbReference>
<evidence type="ECO:0000313" key="3">
    <source>
        <dbReference type="EMBL" id="ALG75263.1"/>
    </source>
</evidence>
<dbReference type="KEGG" id="ati:AL072_30570"/>
<dbReference type="SUPFAM" id="SSF53850">
    <property type="entry name" value="Periplasmic binding protein-like II"/>
    <property type="match status" value="1"/>
</dbReference>
<protein>
    <submittedName>
        <fullName evidence="3">C4-dicarboxylate ABC transporter substrate-binding protein</fullName>
    </submittedName>
</protein>
<feature type="signal peptide" evidence="2">
    <location>
        <begin position="1"/>
        <end position="34"/>
    </location>
</feature>
<dbReference type="AlphaFoldDB" id="A0AAC8ZWK4"/>
<dbReference type="PANTHER" id="PTHR42928">
    <property type="entry name" value="TRICARBOXYLATE-BINDING PROTEIN"/>
    <property type="match status" value="1"/>
</dbReference>
<accession>A0AAC8ZWK4</accession>
<name>A0AAC8ZWK4_9PROT</name>
<proteinExistence type="inferred from homology"/>
<evidence type="ECO:0000256" key="2">
    <source>
        <dbReference type="SAM" id="SignalP"/>
    </source>
</evidence>
<reference evidence="3 4" key="2">
    <citation type="journal article" date="2016" name="Genome Announc.">
        <title>Complete Genome Sequence of a Strain of Azospirillum thiophilum Isolated from a Sulfide Spring.</title>
        <authorList>
            <person name="Fomenkov A."/>
            <person name="Vincze T."/>
            <person name="Grabovich M."/>
            <person name="Anton B.P."/>
            <person name="Dubinina G."/>
            <person name="Orlova M."/>
            <person name="Belousova E."/>
            <person name="Roberts R.J."/>
        </authorList>
    </citation>
    <scope>NUCLEOTIDE SEQUENCE [LARGE SCALE GENOMIC DNA]</scope>
    <source>
        <strain evidence="3 4">BV-S</strain>
    </source>
</reference>
<gene>
    <name evidence="3" type="ORF">AL072_30570</name>
</gene>
<evidence type="ECO:0000256" key="1">
    <source>
        <dbReference type="ARBA" id="ARBA00006987"/>
    </source>
</evidence>
<dbReference type="Proteomes" id="UP000069935">
    <property type="component" value="Chromosome 6"/>
</dbReference>
<evidence type="ECO:0000313" key="4">
    <source>
        <dbReference type="Proteomes" id="UP000069935"/>
    </source>
</evidence>
<dbReference type="PANTHER" id="PTHR42928:SF3">
    <property type="entry name" value="UPF0065 PROTEIN YFLP"/>
    <property type="match status" value="1"/>
</dbReference>
<feature type="chain" id="PRO_5042091508" evidence="2">
    <location>
        <begin position="35"/>
        <end position="329"/>
    </location>
</feature>
<keyword evidence="2" id="KW-0732">Signal</keyword>
<dbReference type="CDD" id="cd07012">
    <property type="entry name" value="PBP2_Bug_TTT"/>
    <property type="match status" value="1"/>
</dbReference>
<comment type="similarity">
    <text evidence="1">Belongs to the UPF0065 (bug) family.</text>
</comment>
<dbReference type="Pfam" id="PF03401">
    <property type="entry name" value="TctC"/>
    <property type="match status" value="1"/>
</dbReference>
<dbReference type="InterPro" id="IPR042100">
    <property type="entry name" value="Bug_dom1"/>
</dbReference>
<reference evidence="4" key="1">
    <citation type="submission" date="2015-08" db="EMBL/GenBank/DDBJ databases">
        <title>Complete Genome Sequence of Azospirillum thiophilum BV-S.</title>
        <authorList>
            <person name="Fomenkov A."/>
            <person name="Vincze T."/>
            <person name="Grabovich M."/>
            <person name="Dubinina G."/>
            <person name="Orlova M."/>
            <person name="Belousova E."/>
            <person name="Roberts R.J."/>
        </authorList>
    </citation>
    <scope>NUCLEOTIDE SEQUENCE [LARGE SCALE GENOMIC DNA]</scope>
    <source>
        <strain evidence="4">BV-S</strain>
    </source>
</reference>